<sequence>METMFYDEPAILPTTNRKSMDSTALKLNLCTDKMLDIGAKRDELGFSDLADFLVSPDIGISSPDLENLVWKEWNSSIAKPATEISDIHYTVKQEPCVTPETVTKEQEVFAFGFTEALKRLQETEQQESEVQPDDCVVPDSSESSDSASSDEISTIHDDCDAKITFISYTFDSKEPLPSFQEAFSKIILRKSNDICLQIKLGKREEFPNQEQTTSDGQQHWNPTSNEKNELSGFEWDNVETVDEGFCSREEIPVSLQEDKYLGDPNLSMSWATSDSVEMTSDLFSDKANEPLLDNLSSNTFSNNFINDIEILDQQKHWMSA</sequence>
<dbReference type="Proteomes" id="UP000887567">
    <property type="component" value="Unplaced"/>
</dbReference>
<keyword evidence="4" id="KW-1185">Reference proteome</keyword>
<feature type="compositionally biased region" description="Low complexity" evidence="1">
    <location>
        <begin position="139"/>
        <end position="152"/>
    </location>
</feature>
<dbReference type="InterPro" id="IPR005643">
    <property type="entry name" value="JNK"/>
</dbReference>
<evidence type="ECO:0000313" key="3">
    <source>
        <dbReference type="EnsemblMetazoa" id="XP_020910864.1"/>
    </source>
</evidence>
<feature type="region of interest" description="Disordered" evidence="1">
    <location>
        <begin position="122"/>
        <end position="153"/>
    </location>
</feature>
<dbReference type="GeneID" id="110248659"/>
<protein>
    <recommendedName>
        <fullName evidence="2">Jun-like transcription factor domain-containing protein</fullName>
    </recommendedName>
</protein>
<dbReference type="OrthoDB" id="5959475at2759"/>
<evidence type="ECO:0000256" key="1">
    <source>
        <dbReference type="SAM" id="MobiDB-lite"/>
    </source>
</evidence>
<feature type="domain" description="Jun-like transcription factor" evidence="2">
    <location>
        <begin position="16"/>
        <end position="147"/>
    </location>
</feature>
<dbReference type="Pfam" id="PF03957">
    <property type="entry name" value="Jun"/>
    <property type="match status" value="1"/>
</dbReference>
<proteinExistence type="predicted"/>
<organism evidence="3 4">
    <name type="scientific">Exaiptasia diaphana</name>
    <name type="common">Tropical sea anemone</name>
    <name type="synonym">Aiptasia pulchella</name>
    <dbReference type="NCBI Taxonomy" id="2652724"/>
    <lineage>
        <taxon>Eukaryota</taxon>
        <taxon>Metazoa</taxon>
        <taxon>Cnidaria</taxon>
        <taxon>Anthozoa</taxon>
        <taxon>Hexacorallia</taxon>
        <taxon>Actiniaria</taxon>
        <taxon>Aiptasiidae</taxon>
        <taxon>Exaiptasia</taxon>
    </lineage>
</organism>
<dbReference type="EnsemblMetazoa" id="XM_021055205.2">
    <property type="protein sequence ID" value="XP_020910864.1"/>
    <property type="gene ID" value="LOC110248659"/>
</dbReference>
<feature type="compositionally biased region" description="Polar residues" evidence="1">
    <location>
        <begin position="208"/>
        <end position="225"/>
    </location>
</feature>
<feature type="region of interest" description="Disordered" evidence="1">
    <location>
        <begin position="206"/>
        <end position="229"/>
    </location>
</feature>
<dbReference type="KEGG" id="epa:110248659"/>
<accession>A0A913XWA0</accession>
<name>A0A913XWA0_EXADI</name>
<dbReference type="RefSeq" id="XP_020910864.1">
    <property type="nucleotide sequence ID" value="XM_021055205.2"/>
</dbReference>
<reference evidence="3" key="1">
    <citation type="submission" date="2022-11" db="UniProtKB">
        <authorList>
            <consortium name="EnsemblMetazoa"/>
        </authorList>
    </citation>
    <scope>IDENTIFICATION</scope>
</reference>
<evidence type="ECO:0000259" key="2">
    <source>
        <dbReference type="Pfam" id="PF03957"/>
    </source>
</evidence>
<evidence type="ECO:0000313" key="4">
    <source>
        <dbReference type="Proteomes" id="UP000887567"/>
    </source>
</evidence>
<dbReference type="AlphaFoldDB" id="A0A913XWA0"/>